<accession>U6K904</accession>
<evidence type="ECO:0000313" key="3">
    <source>
        <dbReference type="Proteomes" id="UP000030744"/>
    </source>
</evidence>
<name>U6K904_9EIME</name>
<reference evidence="2" key="1">
    <citation type="submission" date="2013-10" db="EMBL/GenBank/DDBJ databases">
        <title>Genomic analysis of the causative agents of coccidiosis in chickens.</title>
        <authorList>
            <person name="Reid A.J."/>
            <person name="Blake D."/>
            <person name="Billington K."/>
            <person name="Browne H."/>
            <person name="Dunn M."/>
            <person name="Hung S."/>
            <person name="Kawahara F."/>
            <person name="Miranda-Saavedra D."/>
            <person name="Mourier T."/>
            <person name="Nagra H."/>
            <person name="Otto T.D."/>
            <person name="Rawlings N."/>
            <person name="Sanchez A."/>
            <person name="Sanders M."/>
            <person name="Subramaniam C."/>
            <person name="Tay Y."/>
            <person name="Dear P."/>
            <person name="Doerig C."/>
            <person name="Gruber A."/>
            <person name="Parkinson J."/>
            <person name="Shirley M."/>
            <person name="Wan K.L."/>
            <person name="Berriman M."/>
            <person name="Tomley F."/>
            <person name="Pain A."/>
        </authorList>
    </citation>
    <scope>NUCLEOTIDE SEQUENCE [LARGE SCALE GENOMIC DNA]</scope>
    <source>
        <strain evidence="2">Houghton</strain>
    </source>
</reference>
<dbReference type="RefSeq" id="XP_013354513.1">
    <property type="nucleotide sequence ID" value="XM_013499059.1"/>
</dbReference>
<dbReference type="GeneID" id="25376052"/>
<dbReference type="VEuPathDB" id="ToxoDB:EMH_0010810"/>
<dbReference type="AlphaFoldDB" id="U6K904"/>
<evidence type="ECO:0000313" key="2">
    <source>
        <dbReference type="EMBL" id="CDJ31948.1"/>
    </source>
</evidence>
<feature type="compositionally biased region" description="Low complexity" evidence="1">
    <location>
        <begin position="89"/>
        <end position="103"/>
    </location>
</feature>
<feature type="compositionally biased region" description="Basic and acidic residues" evidence="1">
    <location>
        <begin position="76"/>
        <end position="86"/>
    </location>
</feature>
<keyword evidence="3" id="KW-1185">Reference proteome</keyword>
<sequence>MEGPDALPETHEAANAPTKGPGEDERDTTTLTAELTALASLHASNAAALCAEADRKLELLLKECTQLDLECEKILEQAQEQEKPPEEPPQQQQEVQEQAPKQATANNSSNGKGSEPAPFVPKLTRVTPKPARFLPKRK</sequence>
<evidence type="ECO:0000256" key="1">
    <source>
        <dbReference type="SAM" id="MobiDB-lite"/>
    </source>
</evidence>
<dbReference type="EMBL" id="HG683720">
    <property type="protein sequence ID" value="CDJ31948.1"/>
    <property type="molecule type" value="Genomic_DNA"/>
</dbReference>
<gene>
    <name evidence="2" type="ORF">EMH_0010810</name>
</gene>
<dbReference type="OrthoDB" id="347333at2759"/>
<dbReference type="Proteomes" id="UP000030744">
    <property type="component" value="Unassembled WGS sequence"/>
</dbReference>
<proteinExistence type="predicted"/>
<organism evidence="2 3">
    <name type="scientific">Eimeria mitis</name>
    <dbReference type="NCBI Taxonomy" id="44415"/>
    <lineage>
        <taxon>Eukaryota</taxon>
        <taxon>Sar</taxon>
        <taxon>Alveolata</taxon>
        <taxon>Apicomplexa</taxon>
        <taxon>Conoidasida</taxon>
        <taxon>Coccidia</taxon>
        <taxon>Eucoccidiorida</taxon>
        <taxon>Eimeriorina</taxon>
        <taxon>Eimeriidae</taxon>
        <taxon>Eimeria</taxon>
    </lineage>
</organism>
<protein>
    <submittedName>
        <fullName evidence="2">Uncharacterized protein</fullName>
    </submittedName>
</protein>
<feature type="region of interest" description="Disordered" evidence="1">
    <location>
        <begin position="1"/>
        <end position="29"/>
    </location>
</feature>
<feature type="region of interest" description="Disordered" evidence="1">
    <location>
        <begin position="76"/>
        <end position="138"/>
    </location>
</feature>
<reference evidence="2" key="2">
    <citation type="submission" date="2013-10" db="EMBL/GenBank/DDBJ databases">
        <authorList>
            <person name="Aslett M."/>
        </authorList>
    </citation>
    <scope>NUCLEOTIDE SEQUENCE [LARGE SCALE GENOMIC DNA]</scope>
    <source>
        <strain evidence="2">Houghton</strain>
    </source>
</reference>